<dbReference type="Proteomes" id="UP000765509">
    <property type="component" value="Unassembled WGS sequence"/>
</dbReference>
<keyword evidence="2" id="KW-1185">Reference proteome</keyword>
<protein>
    <submittedName>
        <fullName evidence="1">Uncharacterized protein</fullName>
    </submittedName>
</protein>
<comment type="caution">
    <text evidence="1">The sequence shown here is derived from an EMBL/GenBank/DDBJ whole genome shotgun (WGS) entry which is preliminary data.</text>
</comment>
<accession>A0A9Q3FLK5</accession>
<reference evidence="1" key="1">
    <citation type="submission" date="2021-03" db="EMBL/GenBank/DDBJ databases">
        <title>Draft genome sequence of rust myrtle Austropuccinia psidii MF-1, a brazilian biotype.</title>
        <authorList>
            <person name="Quecine M.C."/>
            <person name="Pachon D.M.R."/>
            <person name="Bonatelli M.L."/>
            <person name="Correr F.H."/>
            <person name="Franceschini L.M."/>
            <person name="Leite T.F."/>
            <person name="Margarido G.R.A."/>
            <person name="Almeida C.A."/>
            <person name="Ferrarezi J.A."/>
            <person name="Labate C.A."/>
        </authorList>
    </citation>
    <scope>NUCLEOTIDE SEQUENCE</scope>
    <source>
        <strain evidence="1">MF-1</strain>
    </source>
</reference>
<proteinExistence type="predicted"/>
<dbReference type="AlphaFoldDB" id="A0A9Q3FLK5"/>
<gene>
    <name evidence="1" type="ORF">O181_079286</name>
</gene>
<organism evidence="1 2">
    <name type="scientific">Austropuccinia psidii MF-1</name>
    <dbReference type="NCBI Taxonomy" id="1389203"/>
    <lineage>
        <taxon>Eukaryota</taxon>
        <taxon>Fungi</taxon>
        <taxon>Dikarya</taxon>
        <taxon>Basidiomycota</taxon>
        <taxon>Pucciniomycotina</taxon>
        <taxon>Pucciniomycetes</taxon>
        <taxon>Pucciniales</taxon>
        <taxon>Sphaerophragmiaceae</taxon>
        <taxon>Austropuccinia</taxon>
    </lineage>
</organism>
<sequence>MPQLAVKTQEKFDEPHRSNVRLKEMTILQQETVNAIQEGCDKLSKVSEEKNQRVNKVLEEQYHYKRDRECMDQDIKKLFNVCQKIKTQPQGNVLDNPYHQEDIKPYALLENKARSPSQY</sequence>
<evidence type="ECO:0000313" key="1">
    <source>
        <dbReference type="EMBL" id="MBW0539571.1"/>
    </source>
</evidence>
<evidence type="ECO:0000313" key="2">
    <source>
        <dbReference type="Proteomes" id="UP000765509"/>
    </source>
</evidence>
<dbReference type="EMBL" id="AVOT02044203">
    <property type="protein sequence ID" value="MBW0539571.1"/>
    <property type="molecule type" value="Genomic_DNA"/>
</dbReference>
<name>A0A9Q3FLK5_9BASI</name>